<dbReference type="RefSeq" id="WP_041964239.1">
    <property type="nucleotide sequence ID" value="NZ_BASE01000009.1"/>
</dbReference>
<dbReference type="AlphaFoldDB" id="A0A0A8WZ62"/>
<dbReference type="SUPFAM" id="SSF46689">
    <property type="entry name" value="Homeodomain-like"/>
    <property type="match status" value="1"/>
</dbReference>
<feature type="domain" description="Transposon Tn7 transposition protein TnsD C-terminal" evidence="2">
    <location>
        <begin position="208"/>
        <end position="569"/>
    </location>
</feature>
<feature type="domain" description="TniQ" evidence="1">
    <location>
        <begin position="6"/>
        <end position="157"/>
    </location>
</feature>
<protein>
    <submittedName>
        <fullName evidence="3">Tn7-like transposition protein D</fullName>
    </submittedName>
</protein>
<dbReference type="EMBL" id="BASE01000009">
    <property type="protein sequence ID" value="GAM12274.1"/>
    <property type="molecule type" value="Genomic_DNA"/>
</dbReference>
<dbReference type="STRING" id="1321606.SAMD00020551_0406"/>
<proteinExistence type="predicted"/>
<dbReference type="Pfam" id="PF15978">
    <property type="entry name" value="TnsD"/>
    <property type="match status" value="1"/>
</dbReference>
<organism evidence="3 4">
    <name type="scientific">Mesobacillus selenatarsenatis (strain DSM 18680 / JCM 14380 / FERM P-15431 / SF-1)</name>
    <dbReference type="NCBI Taxonomy" id="1321606"/>
    <lineage>
        <taxon>Bacteria</taxon>
        <taxon>Bacillati</taxon>
        <taxon>Bacillota</taxon>
        <taxon>Bacilli</taxon>
        <taxon>Bacillales</taxon>
        <taxon>Bacillaceae</taxon>
        <taxon>Mesobacillus</taxon>
    </lineage>
</organism>
<dbReference type="InterPro" id="IPR032750">
    <property type="entry name" value="TnsD_C"/>
</dbReference>
<gene>
    <name evidence="3" type="ORF">SAMD00020551_0406</name>
</gene>
<evidence type="ECO:0000313" key="4">
    <source>
        <dbReference type="Proteomes" id="UP000031014"/>
    </source>
</evidence>
<evidence type="ECO:0000259" key="1">
    <source>
        <dbReference type="Pfam" id="PF06527"/>
    </source>
</evidence>
<dbReference type="InterPro" id="IPR009492">
    <property type="entry name" value="TniQ"/>
</dbReference>
<name>A0A0A8WZ62_MESS1</name>
<dbReference type="Pfam" id="PF06527">
    <property type="entry name" value="TniQ"/>
    <property type="match status" value="1"/>
</dbReference>
<evidence type="ECO:0000313" key="3">
    <source>
        <dbReference type="EMBL" id="GAM12274.1"/>
    </source>
</evidence>
<comment type="caution">
    <text evidence="3">The sequence shown here is derived from an EMBL/GenBank/DDBJ whole genome shotgun (WGS) entry which is preliminary data.</text>
</comment>
<accession>A0A0A8WZ62</accession>
<evidence type="ECO:0000259" key="2">
    <source>
        <dbReference type="Pfam" id="PF15978"/>
    </source>
</evidence>
<reference evidence="3 4" key="1">
    <citation type="submission" date="2013-06" db="EMBL/GenBank/DDBJ databases">
        <title>Whole genome shotgun sequence of Bacillus selenatarsenatis SF-1.</title>
        <authorList>
            <person name="Kuroda M."/>
            <person name="Sei K."/>
            <person name="Yamashita M."/>
            <person name="Ike M."/>
        </authorList>
    </citation>
    <scope>NUCLEOTIDE SEQUENCE [LARGE SCALE GENOMIC DNA]</scope>
    <source>
        <strain evidence="3 4">SF-1</strain>
    </source>
</reference>
<keyword evidence="4" id="KW-1185">Reference proteome</keyword>
<dbReference type="InterPro" id="IPR009057">
    <property type="entry name" value="Homeodomain-like_sf"/>
</dbReference>
<dbReference type="Proteomes" id="UP000031014">
    <property type="component" value="Unassembled WGS sequence"/>
</dbReference>
<sequence length="633" mass="74409">MSELAYFPEPYPDEDYRNLVIRYCHKTSTPLVECMNKLFNVHTGSPNYFPYNLGFLAGKLPYDEGEFIDSIIEKNTFFPLFSLFIPSGLSEQMISDFYQVDANKDLAILSLRHNIGKEFKFCSRCITEDIKQGKEPYVHRIHQFNNLNICLFHKTKLIEKCPKCNVNLYEENNKNPRLSVSKCKNGHLVDYEECEGVEYANIKIKVLEDIQFLFENYSTLKVFPLYDYYKVYLVRKGYMEYSGKLNNKAFYKDFLKFYSEDYLIELGYNVKQLKNRLALRLFTKDKYSYDPILHILAINFLAGSIEKFFNDPLPNLHSNIPFGNGPWPCLNKVCEYFEEKVVKKCNKYITTNKNLFGNFHCLHCGFQYELKYDEDTPASKSRLYIKDFGSVWKRRLIELYSNGFSKIAIARELNVAKSTVESHLQKVTVGTIKEHDQIGENASRKIPSSLRKLSDEEYKKLKSTIKELCKNNTITRTRISEIVGPKKYRAMLQMDPEWMNEVLPKIKFNFTEKDWKDIDLTLAGEVERQAKELYESNPTRRITKYLILGRLHPSDKKRIIHHPVKLSESMKIINNYVECKEAYQIRIIPHTLKYMKTTGYNTDPERIFRFPTFKGCSDKVKQEIVNYINSCTE</sequence>